<dbReference type="EMBL" id="JAAMPA010000003">
    <property type="protein sequence ID" value="NIH70113.1"/>
    <property type="molecule type" value="Genomic_DNA"/>
</dbReference>
<feature type="domain" description="Amidohydrolase-related" evidence="1">
    <location>
        <begin position="53"/>
        <end position="392"/>
    </location>
</feature>
<evidence type="ECO:0000313" key="4">
    <source>
        <dbReference type="Proteomes" id="UP000552836"/>
    </source>
</evidence>
<evidence type="ECO:0000313" key="5">
    <source>
        <dbReference type="Proteomes" id="UP000648663"/>
    </source>
</evidence>
<reference evidence="2" key="4">
    <citation type="submission" date="2024-05" db="EMBL/GenBank/DDBJ databases">
        <authorList>
            <person name="Sun Q."/>
            <person name="Zhou Y."/>
        </authorList>
    </citation>
    <scope>NUCLEOTIDE SEQUENCE</scope>
    <source>
        <strain evidence="2">CGMCC 4.5581</strain>
    </source>
</reference>
<name>A0A846LQH0_9ACTN</name>
<dbReference type="SUPFAM" id="SSF51556">
    <property type="entry name" value="Metallo-dependent hydrolases"/>
    <property type="match status" value="1"/>
</dbReference>
<dbReference type="Proteomes" id="UP000552836">
    <property type="component" value="Unassembled WGS sequence"/>
</dbReference>
<dbReference type="Gene3D" id="2.30.40.10">
    <property type="entry name" value="Urease, subunit C, domain 1"/>
    <property type="match status" value="1"/>
</dbReference>
<keyword evidence="5" id="KW-1185">Reference proteome</keyword>
<dbReference type="EMBL" id="BMMI01000013">
    <property type="protein sequence ID" value="GGL84068.1"/>
    <property type="molecule type" value="Genomic_DNA"/>
</dbReference>
<dbReference type="AlphaFoldDB" id="A0A846LQH0"/>
<dbReference type="InterPro" id="IPR051781">
    <property type="entry name" value="Metallo-dep_Hydrolase"/>
</dbReference>
<dbReference type="GO" id="GO:0016810">
    <property type="term" value="F:hydrolase activity, acting on carbon-nitrogen (but not peptide) bonds"/>
    <property type="evidence" value="ECO:0007669"/>
    <property type="project" value="InterPro"/>
</dbReference>
<evidence type="ECO:0000259" key="1">
    <source>
        <dbReference type="Pfam" id="PF01979"/>
    </source>
</evidence>
<gene>
    <name evidence="3" type="ORF">FB380_004611</name>
    <name evidence="2" type="ORF">GCM10011589_45660</name>
</gene>
<comment type="caution">
    <text evidence="3">The sequence shown here is derived from an EMBL/GenBank/DDBJ whole genome shotgun (WGS) entry which is preliminary data.</text>
</comment>
<dbReference type="Proteomes" id="UP000648663">
    <property type="component" value="Unassembled WGS sequence"/>
</dbReference>
<dbReference type="InterPro" id="IPR011059">
    <property type="entry name" value="Metal-dep_hydrolase_composite"/>
</dbReference>
<dbReference type="PANTHER" id="PTHR43135">
    <property type="entry name" value="ALPHA-D-RIBOSE 1-METHYLPHOSPHONATE 5-TRIPHOSPHATE DIPHOSPHATASE"/>
    <property type="match status" value="1"/>
</dbReference>
<dbReference type="Gene3D" id="3.40.50.10910">
    <property type="entry name" value="Amidohydrolase"/>
    <property type="match status" value="1"/>
</dbReference>
<protein>
    <submittedName>
        <fullName evidence="2 3">Amidohydrolase</fullName>
    </submittedName>
</protein>
<proteinExistence type="predicted"/>
<dbReference type="Pfam" id="PF01979">
    <property type="entry name" value="Amidohydro_1"/>
    <property type="match status" value="1"/>
</dbReference>
<accession>A0A846LQH0</accession>
<dbReference type="Gene3D" id="3.30.110.90">
    <property type="entry name" value="Amidohydrolase"/>
    <property type="match status" value="1"/>
</dbReference>
<dbReference type="Gene3D" id="1.20.58.520">
    <property type="entry name" value="Amidohydrolase"/>
    <property type="match status" value="1"/>
</dbReference>
<reference evidence="5" key="2">
    <citation type="journal article" date="2019" name="Int. J. Syst. Evol. Microbiol.">
        <title>The Global Catalogue of Microorganisms (GCM) 10K type strain sequencing project: providing services to taxonomists for standard genome sequencing and annotation.</title>
        <authorList>
            <consortium name="The Broad Institute Genomics Platform"/>
            <consortium name="The Broad Institute Genome Sequencing Center for Infectious Disease"/>
            <person name="Wu L."/>
            <person name="Ma J."/>
        </authorList>
    </citation>
    <scope>NUCLEOTIDE SEQUENCE [LARGE SCALE GENOMIC DNA]</scope>
    <source>
        <strain evidence="5">CGMCC 4.5581</strain>
    </source>
</reference>
<dbReference type="InterPro" id="IPR006680">
    <property type="entry name" value="Amidohydro-rel"/>
</dbReference>
<evidence type="ECO:0000313" key="3">
    <source>
        <dbReference type="EMBL" id="NIH70113.1"/>
    </source>
</evidence>
<dbReference type="InterPro" id="IPR032466">
    <property type="entry name" value="Metal_Hydrolase"/>
</dbReference>
<organism evidence="3 4">
    <name type="scientific">Modestobacter marinus</name>
    <dbReference type="NCBI Taxonomy" id="477641"/>
    <lineage>
        <taxon>Bacteria</taxon>
        <taxon>Bacillati</taxon>
        <taxon>Actinomycetota</taxon>
        <taxon>Actinomycetes</taxon>
        <taxon>Geodermatophilales</taxon>
        <taxon>Geodermatophilaceae</taxon>
        <taxon>Modestobacter</taxon>
    </lineage>
</organism>
<keyword evidence="3" id="KW-0378">Hydrolase</keyword>
<reference evidence="3 4" key="3">
    <citation type="submission" date="2020-02" db="EMBL/GenBank/DDBJ databases">
        <title>Sequencing the genomes of 1000 actinobacteria strains.</title>
        <authorList>
            <person name="Klenk H.-P."/>
        </authorList>
    </citation>
    <scope>NUCLEOTIDE SEQUENCE [LARGE SCALE GENOMIC DNA]</scope>
    <source>
        <strain evidence="3 4">DSM 45201</strain>
    </source>
</reference>
<dbReference type="RefSeq" id="WP_166757622.1">
    <property type="nucleotide sequence ID" value="NZ_BAABJU010000008.1"/>
</dbReference>
<dbReference type="SUPFAM" id="SSF51338">
    <property type="entry name" value="Composite domain of metallo-dependent hydrolases"/>
    <property type="match status" value="1"/>
</dbReference>
<sequence length="402" mass="40901">MQDGVLIVGAKLFDGERFLPRGCVLVVEGRIAAVDARLTAPAGVPVVDARGGTLLPGLTDAHVHVFPGALHAALRVGVTTELDMFADPALVTTLVQQAAADPTAADLRSAGIGATAPGGHPTRLVAQGLLPPFPTLEGPADADAFVAARVAEGSHYLKVVLEDGTTTGHAVPTLTADTVQALVAAAHAHGLLVVAHALTQAHARLAVDAGVDGLAHLFLDEPLATELLDAMVDRGVFVIPTLTSLAARSGHDRGRALAADPHLGPALDPRQKAMLTMDFPTGPGARADLDLALSAVAQLHGAGVPLLTGTDASSPGTAHGASLHDELDLFAQAGVSPAATLAAATSAPAATFALTDRGRIAPGLRADLVLVQGDPEHDITRTRTIEQVWRAGHSAPRSPIAE</sequence>
<reference evidence="2" key="1">
    <citation type="journal article" date="2014" name="Int. J. Syst. Evol. Microbiol.">
        <title>Complete genome of a new Firmicutes species belonging to the dominant human colonic microbiota ('Ruminococcus bicirculans') reveals two chromosomes and a selective capacity to utilize plant glucans.</title>
        <authorList>
            <consortium name="NISC Comparative Sequencing Program"/>
            <person name="Wegmann U."/>
            <person name="Louis P."/>
            <person name="Goesmann A."/>
            <person name="Henrissat B."/>
            <person name="Duncan S.H."/>
            <person name="Flint H.J."/>
        </authorList>
    </citation>
    <scope>NUCLEOTIDE SEQUENCE</scope>
    <source>
        <strain evidence="2">CGMCC 4.5581</strain>
    </source>
</reference>
<evidence type="ECO:0000313" key="2">
    <source>
        <dbReference type="EMBL" id="GGL84068.1"/>
    </source>
</evidence>
<dbReference type="PANTHER" id="PTHR43135:SF3">
    <property type="entry name" value="ALPHA-D-RIBOSE 1-METHYLPHOSPHONATE 5-TRIPHOSPHATE DIPHOSPHATASE"/>
    <property type="match status" value="1"/>
</dbReference>